<reference evidence="12" key="1">
    <citation type="submission" date="2022-08" db="UniProtKB">
        <authorList>
            <consortium name="EnsemblMetazoa"/>
        </authorList>
    </citation>
    <scope>IDENTIFICATION</scope>
    <source>
        <strain evidence="12">05x7-T-G4-1.051#20</strain>
    </source>
</reference>
<dbReference type="InterPro" id="IPR001613">
    <property type="entry name" value="Flavin_amine_oxidase"/>
</dbReference>
<feature type="transmembrane region" description="Helical" evidence="10">
    <location>
        <begin position="480"/>
        <end position="503"/>
    </location>
</feature>
<feature type="binding site" evidence="9">
    <location>
        <position position="238"/>
    </location>
    <ligand>
        <name>FAD</name>
        <dbReference type="ChEBI" id="CHEBI:57692"/>
    </ligand>
</feature>
<comment type="subcellular location">
    <subcellularLocation>
        <location evidence="2">Mitochondrion outer membrane</location>
        <topology evidence="2">Single-pass type IV membrane protein</topology>
        <orientation evidence="2">Cytoplasmic side</orientation>
    </subcellularLocation>
</comment>
<comment type="catalytic activity">
    <reaction evidence="8">
        <text>N-acetylputrescine + O2 + H2O = 4-acetamidobutanal + H2O2 + NH4(+)</text>
        <dbReference type="Rhea" id="RHEA:70283"/>
        <dbReference type="ChEBI" id="CHEBI:7386"/>
        <dbReference type="ChEBI" id="CHEBI:15377"/>
        <dbReference type="ChEBI" id="CHEBI:15379"/>
        <dbReference type="ChEBI" id="CHEBI:16240"/>
        <dbReference type="ChEBI" id="CHEBI:28938"/>
        <dbReference type="ChEBI" id="CHEBI:58263"/>
    </reaction>
    <physiologicalReaction direction="left-to-right" evidence="8">
        <dbReference type="Rhea" id="RHEA:70284"/>
    </physiologicalReaction>
</comment>
<dbReference type="EC" id="1.4.3.-" evidence="10"/>
<keyword evidence="4 10" id="KW-0560">Oxidoreductase</keyword>
<dbReference type="OMA" id="QADECAN"/>
<feature type="binding site" evidence="9">
    <location>
        <position position="17"/>
    </location>
    <ligand>
        <name>FAD</name>
        <dbReference type="ChEBI" id="CHEBI:57692"/>
    </ligand>
</feature>
<proteinExistence type="inferred from homology"/>
<dbReference type="GO" id="GO:0097621">
    <property type="term" value="F:monoamine oxidase activity"/>
    <property type="evidence" value="ECO:0007669"/>
    <property type="project" value="UniProtKB-EC"/>
</dbReference>
<dbReference type="InterPro" id="IPR002937">
    <property type="entry name" value="Amino_oxidase"/>
</dbReference>
<dbReference type="Pfam" id="PF01593">
    <property type="entry name" value="Amino_oxidase"/>
    <property type="match status" value="1"/>
</dbReference>
<comment type="similarity">
    <text evidence="3 10">Belongs to the flavin monoamine oxidase family.</text>
</comment>
<dbReference type="OrthoDB" id="7777654at2759"/>
<accession>A0A8W8I352</accession>
<evidence type="ECO:0000256" key="10">
    <source>
        <dbReference type="RuleBase" id="RU362067"/>
    </source>
</evidence>
<evidence type="ECO:0000256" key="7">
    <source>
        <dbReference type="ARBA" id="ARBA00049354"/>
    </source>
</evidence>
<dbReference type="InterPro" id="IPR050703">
    <property type="entry name" value="Flavin_MAO"/>
</dbReference>
<keyword evidence="10" id="KW-1133">Transmembrane helix</keyword>
<dbReference type="Gene3D" id="3.50.50.60">
    <property type="entry name" value="FAD/NAD(P)-binding domain"/>
    <property type="match status" value="1"/>
</dbReference>
<comment type="cofactor">
    <cofactor evidence="1 10">
        <name>FAD</name>
        <dbReference type="ChEBI" id="CHEBI:57692"/>
    </cofactor>
</comment>
<evidence type="ECO:0000313" key="13">
    <source>
        <dbReference type="Proteomes" id="UP000005408"/>
    </source>
</evidence>
<evidence type="ECO:0000256" key="4">
    <source>
        <dbReference type="ARBA" id="ARBA00023002"/>
    </source>
</evidence>
<keyword evidence="10" id="KW-0812">Transmembrane</keyword>
<protein>
    <recommendedName>
        <fullName evidence="10">Amine oxidase</fullName>
        <ecNumber evidence="10">1.4.3.-</ecNumber>
    </recommendedName>
</protein>
<evidence type="ECO:0000259" key="11">
    <source>
        <dbReference type="Pfam" id="PF01593"/>
    </source>
</evidence>
<keyword evidence="13" id="KW-1185">Reference proteome</keyword>
<sequence>MTEEQMFDVCIIGAGVSGLFAARCLVQRGLDVVVLEARDRVGGRLLTRQTQEHGPVDLGGAYIGPSQNRIINLAKELEIDTYNVYYNGKNVLDLTTHGTLHYRGMIPPFWNPFKLLDLNHIIRTIDRMAQEVPINEPWTAKRAEEWDSITAQEFVDRNCWSKCVSSIVKIFIQSIMCTEPHEVSLLSLLWYVHSGGGVEVMSEVRKGAQEKKFVGGSQQVCLKMAASLGNRVHLNSAVVKVQQNQEEKIIIEDIHGKKYQAKYVISAVPITILSKIHFTPELSDLKQQLIQRMPMGSIIKTVTYYETAFWRDQDFNGIAVSDNGPIVVTYDDTKPDGSSPGLMGFLLANQARQLCTLSKEERWRAICIHYATVFKNADFLKSTGYEEQNWMKEEYSGGCYSAVLPNGVLSVYGRVMREPHGRVHFAGTETATRWSGYMDGAIQAAERAVKEILEKLGYPTDGLYGDADISPTFAPLGVTYFLPSVSSFLRICGAVVCYGVLLYTRPYFAGWRGVLTKKYLDIYM</sequence>
<comment type="catalytic activity">
    <reaction evidence="6">
        <text>a secondary aliphatic amine + O2 + H2O = a primary amine + an aldehyde + H2O2</text>
        <dbReference type="Rhea" id="RHEA:26414"/>
        <dbReference type="ChEBI" id="CHEBI:15377"/>
        <dbReference type="ChEBI" id="CHEBI:15379"/>
        <dbReference type="ChEBI" id="CHEBI:16240"/>
        <dbReference type="ChEBI" id="CHEBI:17478"/>
        <dbReference type="ChEBI" id="CHEBI:58855"/>
        <dbReference type="ChEBI" id="CHEBI:65296"/>
        <dbReference type="EC" id="1.4.3.4"/>
    </reaction>
</comment>
<dbReference type="PANTHER" id="PTHR43563:SF1">
    <property type="entry name" value="AMINE OXIDASE [FLAVIN-CONTAINING] B"/>
    <property type="match status" value="1"/>
</dbReference>
<dbReference type="InterPro" id="IPR036188">
    <property type="entry name" value="FAD/NAD-bd_sf"/>
</dbReference>
<dbReference type="GO" id="GO:0008131">
    <property type="term" value="F:primary methylamine oxidase activity"/>
    <property type="evidence" value="ECO:0007669"/>
    <property type="project" value="UniProtKB-ARBA"/>
</dbReference>
<dbReference type="GO" id="GO:0005741">
    <property type="term" value="C:mitochondrial outer membrane"/>
    <property type="evidence" value="ECO:0007669"/>
    <property type="project" value="UniProtKB-SubCell"/>
</dbReference>
<name>A0A8W8I352_MAGGI</name>
<organism evidence="12 13">
    <name type="scientific">Magallana gigas</name>
    <name type="common">Pacific oyster</name>
    <name type="synonym">Crassostrea gigas</name>
    <dbReference type="NCBI Taxonomy" id="29159"/>
    <lineage>
        <taxon>Eukaryota</taxon>
        <taxon>Metazoa</taxon>
        <taxon>Spiralia</taxon>
        <taxon>Lophotrochozoa</taxon>
        <taxon>Mollusca</taxon>
        <taxon>Bivalvia</taxon>
        <taxon>Autobranchia</taxon>
        <taxon>Pteriomorphia</taxon>
        <taxon>Ostreida</taxon>
        <taxon>Ostreoidea</taxon>
        <taxon>Ostreidae</taxon>
        <taxon>Magallana</taxon>
    </lineage>
</organism>
<dbReference type="AlphaFoldDB" id="A0A8W8I352"/>
<dbReference type="PRINTS" id="PR00757">
    <property type="entry name" value="AMINEOXDASEF"/>
</dbReference>
<evidence type="ECO:0000256" key="3">
    <source>
        <dbReference type="ARBA" id="ARBA00005995"/>
    </source>
</evidence>
<evidence type="ECO:0000256" key="9">
    <source>
        <dbReference type="PIRSR" id="PIRSR601613-1"/>
    </source>
</evidence>
<dbReference type="Proteomes" id="UP000005408">
    <property type="component" value="Unassembled WGS sequence"/>
</dbReference>
<keyword evidence="10" id="KW-0285">Flavoprotein</keyword>
<comment type="catalytic activity">
    <reaction evidence="7">
        <text>benzylamine + O2 + H2O = benzaldehyde + H2O2 + NH4(+)</text>
        <dbReference type="Rhea" id="RHEA:59424"/>
        <dbReference type="ChEBI" id="CHEBI:15377"/>
        <dbReference type="ChEBI" id="CHEBI:15379"/>
        <dbReference type="ChEBI" id="CHEBI:16240"/>
        <dbReference type="ChEBI" id="CHEBI:17169"/>
        <dbReference type="ChEBI" id="CHEBI:28938"/>
        <dbReference type="ChEBI" id="CHEBI:225238"/>
    </reaction>
    <physiologicalReaction direction="left-to-right" evidence="7">
        <dbReference type="Rhea" id="RHEA:59425"/>
    </physiologicalReaction>
</comment>
<evidence type="ECO:0000256" key="1">
    <source>
        <dbReference type="ARBA" id="ARBA00001974"/>
    </source>
</evidence>
<keyword evidence="10" id="KW-0274">FAD</keyword>
<dbReference type="SUPFAM" id="SSF51905">
    <property type="entry name" value="FAD/NAD(P)-binding domain"/>
    <property type="match status" value="1"/>
</dbReference>
<evidence type="ECO:0000313" key="12">
    <source>
        <dbReference type="EnsemblMetazoa" id="G12313.1:cds"/>
    </source>
</evidence>
<feature type="binding site" evidence="9">
    <location>
        <position position="429"/>
    </location>
    <ligand>
        <name>FAD</name>
        <dbReference type="ChEBI" id="CHEBI:57692"/>
    </ligand>
</feature>
<evidence type="ECO:0000256" key="8">
    <source>
        <dbReference type="ARBA" id="ARBA00049430"/>
    </source>
</evidence>
<dbReference type="PANTHER" id="PTHR43563">
    <property type="entry name" value="AMINE OXIDASE"/>
    <property type="match status" value="1"/>
</dbReference>
<dbReference type="EnsemblMetazoa" id="G12313.1">
    <property type="protein sequence ID" value="G12313.1:cds"/>
    <property type="gene ID" value="G12313"/>
</dbReference>
<evidence type="ECO:0000256" key="6">
    <source>
        <dbReference type="ARBA" id="ARBA00048448"/>
    </source>
</evidence>
<feature type="binding site" evidence="9">
    <location>
        <begin position="36"/>
        <end position="37"/>
    </location>
    <ligand>
        <name>FAD</name>
        <dbReference type="ChEBI" id="CHEBI:57692"/>
    </ligand>
</feature>
<keyword evidence="10" id="KW-0472">Membrane</keyword>
<dbReference type="SUPFAM" id="SSF54373">
    <property type="entry name" value="FAD-linked reductases, C-terminal domain"/>
    <property type="match status" value="1"/>
</dbReference>
<feature type="binding site" evidence="9">
    <location>
        <position position="345"/>
    </location>
    <ligand>
        <name>substrate</name>
    </ligand>
</feature>
<evidence type="ECO:0000256" key="2">
    <source>
        <dbReference type="ARBA" id="ARBA00004362"/>
    </source>
</evidence>
<feature type="domain" description="Amine oxidase" evidence="11">
    <location>
        <begin position="16"/>
        <end position="453"/>
    </location>
</feature>
<evidence type="ECO:0000256" key="5">
    <source>
        <dbReference type="ARBA" id="ARBA00045409"/>
    </source>
</evidence>
<comment type="function">
    <text evidence="5">Catalyzes the oxidative deamination of primary and some secondary amines such as neurotransmitters, and exogenous amines including the tertiary amine, neurotoxin 1-methyl-4-phenyl-1,2,3,6-tetrahydropyridine (MPTP), with concomitant reduction of oxygen to hydrogen peroxide and participates in the metabolism of neuroactive and vasoactive amines in the central nervous system and peripheral tissues. Preferentially degrades benzylamine and phenylethylamine.</text>
</comment>